<reference evidence="2 3" key="1">
    <citation type="submission" date="2022-04" db="EMBL/GenBank/DDBJ databases">
        <title>Leucobacter sp. isolated from rhizosphere of garlic.</title>
        <authorList>
            <person name="Won M."/>
            <person name="Lee C.-M."/>
            <person name="Woen H.-Y."/>
            <person name="Kwon S.-W."/>
        </authorList>
    </citation>
    <scope>NUCLEOTIDE SEQUENCE [LARGE SCALE GENOMIC DNA]</scope>
    <source>
        <strain evidence="2 3">H21R-40</strain>
    </source>
</reference>
<dbReference type="RefSeq" id="WP_244726343.1">
    <property type="nucleotide sequence ID" value="NZ_CP095045.1"/>
</dbReference>
<dbReference type="InterPro" id="IPR003709">
    <property type="entry name" value="VanY-like_core_dom"/>
</dbReference>
<dbReference type="EMBL" id="CP095045">
    <property type="protein sequence ID" value="UOQ56155.1"/>
    <property type="molecule type" value="Genomic_DNA"/>
</dbReference>
<feature type="domain" description="D-alanyl-D-alanine carboxypeptidase-like core" evidence="1">
    <location>
        <begin position="100"/>
        <end position="192"/>
    </location>
</feature>
<accession>A0ABY4FHK9</accession>
<name>A0ABY4FHK9_9MICO</name>
<dbReference type="SUPFAM" id="SSF55166">
    <property type="entry name" value="Hedgehog/DD-peptidase"/>
    <property type="match status" value="1"/>
</dbReference>
<dbReference type="Pfam" id="PF02557">
    <property type="entry name" value="VanY"/>
    <property type="match status" value="1"/>
</dbReference>
<dbReference type="PANTHER" id="PTHR34385">
    <property type="entry name" value="D-ALANYL-D-ALANINE CARBOXYPEPTIDASE"/>
    <property type="match status" value="1"/>
</dbReference>
<dbReference type="CDD" id="cd14846">
    <property type="entry name" value="Peptidase_M15_like"/>
    <property type="match status" value="1"/>
</dbReference>
<sequence length="226" mass="23187">MTVQLPSPASPARPRSAPRPGRRALAFLLAAALVAGGAVLTARLVAAWWRPAAPAGEADPSPVASDPLAALLGGEPGAADGVLPEGAGVWDTELPGVSGLDPALLAALQTAAGDAAGDGVEFTVNSGWRSAAYQDRMQREAVSEYGSAEEAARWVASAETSEHVAGRAVDLGGVDATLWLEQYGAAYGLCRSYDNEPWHFELQPDAPSVGCAPSYPDPSFDPRLAG</sequence>
<evidence type="ECO:0000313" key="3">
    <source>
        <dbReference type="Proteomes" id="UP000831786"/>
    </source>
</evidence>
<proteinExistence type="predicted"/>
<dbReference type="PANTHER" id="PTHR34385:SF1">
    <property type="entry name" value="PEPTIDOGLYCAN L-ALANYL-D-GLUTAMATE ENDOPEPTIDASE CWLK"/>
    <property type="match status" value="1"/>
</dbReference>
<gene>
    <name evidence="2" type="ORF">MUN78_10655</name>
</gene>
<dbReference type="Gene3D" id="3.30.1380.10">
    <property type="match status" value="1"/>
</dbReference>
<evidence type="ECO:0000259" key="1">
    <source>
        <dbReference type="Pfam" id="PF02557"/>
    </source>
</evidence>
<evidence type="ECO:0000313" key="2">
    <source>
        <dbReference type="EMBL" id="UOQ56155.1"/>
    </source>
</evidence>
<dbReference type="Proteomes" id="UP000831786">
    <property type="component" value="Chromosome"/>
</dbReference>
<dbReference type="InterPro" id="IPR052179">
    <property type="entry name" value="DD-CPase-like"/>
</dbReference>
<organism evidence="2 3">
    <name type="scientific">Leucobacter allii</name>
    <dbReference type="NCBI Taxonomy" id="2932247"/>
    <lineage>
        <taxon>Bacteria</taxon>
        <taxon>Bacillati</taxon>
        <taxon>Actinomycetota</taxon>
        <taxon>Actinomycetes</taxon>
        <taxon>Micrococcales</taxon>
        <taxon>Microbacteriaceae</taxon>
        <taxon>Leucobacter</taxon>
    </lineage>
</organism>
<keyword evidence="3" id="KW-1185">Reference proteome</keyword>
<protein>
    <submittedName>
        <fullName evidence="2">M15 family metallopeptidase</fullName>
    </submittedName>
</protein>
<dbReference type="InterPro" id="IPR009045">
    <property type="entry name" value="Zn_M74/Hedgehog-like"/>
</dbReference>